<dbReference type="Pfam" id="PF01048">
    <property type="entry name" value="PNP_UDP_1"/>
    <property type="match status" value="1"/>
</dbReference>
<gene>
    <name evidence="2" type="ORF">Cop2CBH44_30260</name>
</gene>
<protein>
    <recommendedName>
        <fullName evidence="1">Nucleoside phosphorylase domain-containing protein</fullName>
    </recommendedName>
</protein>
<reference evidence="3" key="1">
    <citation type="submission" date="2020-07" db="EMBL/GenBank/DDBJ databases">
        <title>Complete genome sequencing of Coprobacter sp. strain 2CBH44.</title>
        <authorList>
            <person name="Sakamoto M."/>
            <person name="Murakami T."/>
            <person name="Mori H."/>
        </authorList>
    </citation>
    <scope>NUCLEOTIDE SEQUENCE [LARGE SCALE GENOMIC DNA]</scope>
    <source>
        <strain evidence="3">2CBH44</strain>
    </source>
</reference>
<dbReference type="Proteomes" id="UP000594042">
    <property type="component" value="Chromosome"/>
</dbReference>
<dbReference type="RefSeq" id="WP_200755145.1">
    <property type="nucleotide sequence ID" value="NZ_AP023322.1"/>
</dbReference>
<dbReference type="PANTHER" id="PTHR46994">
    <property type="entry name" value="5'-METHYLTHIOADENOSINE/S-ADENOSYLHOMOCYSTEINE NUCLEOSIDASE 1"/>
    <property type="match status" value="1"/>
</dbReference>
<dbReference type="KEGG" id="copr:Cop2CBH44_30260"/>
<dbReference type="InterPro" id="IPR044580">
    <property type="entry name" value="MTAN"/>
</dbReference>
<organism evidence="2 3">
    <name type="scientific">Coprobacter secundus subsp. similis</name>
    <dbReference type="NCBI Taxonomy" id="2751153"/>
    <lineage>
        <taxon>Bacteria</taxon>
        <taxon>Pseudomonadati</taxon>
        <taxon>Bacteroidota</taxon>
        <taxon>Bacteroidia</taxon>
        <taxon>Bacteroidales</taxon>
        <taxon>Barnesiellaceae</taxon>
        <taxon>Coprobacter</taxon>
    </lineage>
</organism>
<dbReference type="GO" id="GO:0008930">
    <property type="term" value="F:methylthioadenosine nucleosidase activity"/>
    <property type="evidence" value="ECO:0007669"/>
    <property type="project" value="InterPro"/>
</dbReference>
<dbReference type="InterPro" id="IPR000845">
    <property type="entry name" value="Nucleoside_phosphorylase_d"/>
</dbReference>
<evidence type="ECO:0000313" key="2">
    <source>
        <dbReference type="EMBL" id="BCI64673.1"/>
    </source>
</evidence>
<evidence type="ECO:0000259" key="1">
    <source>
        <dbReference type="Pfam" id="PF01048"/>
    </source>
</evidence>
<feature type="domain" description="Nucleoside phosphorylase" evidence="1">
    <location>
        <begin position="3"/>
        <end position="225"/>
    </location>
</feature>
<evidence type="ECO:0000313" key="3">
    <source>
        <dbReference type="Proteomes" id="UP000594042"/>
    </source>
</evidence>
<dbReference type="SUPFAM" id="SSF53167">
    <property type="entry name" value="Purine and uridine phosphorylases"/>
    <property type="match status" value="1"/>
</dbReference>
<proteinExistence type="predicted"/>
<dbReference type="InterPro" id="IPR035994">
    <property type="entry name" value="Nucleoside_phosphorylase_sf"/>
</dbReference>
<dbReference type="PANTHER" id="PTHR46994:SF1">
    <property type="entry name" value="5'-METHYLTHIOADENOSINE NUCLEOSIDASE"/>
    <property type="match status" value="1"/>
</dbReference>
<sequence>MKKICFIVAMAAEAKPLIQHFGLMHQGGRFGQAPSQVYQGNYKNIEITLVTNGKDADTGFDYIGCEAATLSTHLAIAYYHPDIIINAGTAGGFASKGAKIGDVYLSHKYIVFHDRRVDIPGWNRMGQGYFPCIDSDEMARLGGFKQGICTTGSSLDMTEDDAEQMRQTGGEVKDMEAAAVAWVAQLYKTPILCVKAITDLVGADRPTAQQFDDNLSMATQKLRDACFKIVDEHLLRKKK</sequence>
<dbReference type="CDD" id="cd09008">
    <property type="entry name" value="MTAN"/>
    <property type="match status" value="1"/>
</dbReference>
<name>A0A7G1I0B4_9BACT</name>
<dbReference type="Gene3D" id="3.40.50.1580">
    <property type="entry name" value="Nucleoside phosphorylase domain"/>
    <property type="match status" value="1"/>
</dbReference>
<keyword evidence="3" id="KW-1185">Reference proteome</keyword>
<dbReference type="GO" id="GO:0009116">
    <property type="term" value="P:nucleoside metabolic process"/>
    <property type="evidence" value="ECO:0007669"/>
    <property type="project" value="InterPro"/>
</dbReference>
<dbReference type="EMBL" id="AP023322">
    <property type="protein sequence ID" value="BCI64673.1"/>
    <property type="molecule type" value="Genomic_DNA"/>
</dbReference>
<dbReference type="GO" id="GO:0019509">
    <property type="term" value="P:L-methionine salvage from methylthioadenosine"/>
    <property type="evidence" value="ECO:0007669"/>
    <property type="project" value="InterPro"/>
</dbReference>
<dbReference type="AlphaFoldDB" id="A0A7G1I0B4"/>
<accession>A0A7G1I0B4</accession>